<dbReference type="Pfam" id="PF04104">
    <property type="entry name" value="DNA_primase_lrg"/>
    <property type="match status" value="1"/>
</dbReference>
<dbReference type="Gene3D" id="3.90.920.10">
    <property type="entry name" value="DNA primase, PRIM domain"/>
    <property type="match status" value="1"/>
</dbReference>
<evidence type="ECO:0000259" key="8">
    <source>
        <dbReference type="Pfam" id="PF04104"/>
    </source>
</evidence>
<gene>
    <name evidence="9" type="ORF">JBCDKDKM_00004</name>
</gene>
<evidence type="ECO:0000256" key="5">
    <source>
        <dbReference type="ARBA" id="ARBA00022723"/>
    </source>
</evidence>
<dbReference type="Proteomes" id="UP001156320">
    <property type="component" value="Segment"/>
</dbReference>
<dbReference type="Pfam" id="PF01896">
    <property type="entry name" value="DNA_primase_S"/>
    <property type="match status" value="1"/>
</dbReference>
<evidence type="ECO:0000256" key="3">
    <source>
        <dbReference type="ARBA" id="ARBA00022515"/>
    </source>
</evidence>
<feature type="domain" description="DNA primase large subunit C-terminal" evidence="8">
    <location>
        <begin position="268"/>
        <end position="368"/>
    </location>
</feature>
<organism evidence="9 10">
    <name type="scientific">Methanophagales virus PBV300</name>
    <dbReference type="NCBI Taxonomy" id="2987731"/>
    <lineage>
        <taxon>Viruses</taxon>
        <taxon>Adnaviria</taxon>
        <taxon>Zilligvirae</taxon>
        <taxon>Taleaviricota</taxon>
        <taxon>Tokiviricetes</taxon>
        <taxon>Maximonvirales</taxon>
        <taxon>Ahmunviridae</taxon>
        <taxon>Yumkaaxvirus</taxon>
        <taxon>Yumkaaxvirus pescaderoense</taxon>
    </lineage>
</organism>
<keyword evidence="4" id="KW-0235">DNA replication</keyword>
<reference evidence="9 10" key="1">
    <citation type="submission" date="2022-09" db="EMBL/GenBank/DDBJ databases">
        <title>Evolutionary Diversification of Methanotrophic Ca. Methanophagales (ANME-1) and Their Expansive Virome.</title>
        <authorList>
            <person name="Laso-Perez R."/>
            <person name="Wu F."/>
            <person name="Cremiere A."/>
            <person name="Speth D.R."/>
            <person name="Magyar J.S."/>
            <person name="Krupovic M."/>
            <person name="Orphan V.J."/>
        </authorList>
    </citation>
    <scope>NUCLEOTIDE SEQUENCE [LARGE SCALE GENOMIC DNA]</scope>
    <source>
        <strain evidence="9">PBV300</strain>
    </source>
</reference>
<keyword evidence="7" id="KW-0411">Iron-sulfur</keyword>
<dbReference type="PANTHER" id="PTHR10537:SF3">
    <property type="entry name" value="DNA PRIMASE LARGE SUBUNIT"/>
    <property type="match status" value="1"/>
</dbReference>
<name>A0ABY6GMK5_9VIRU</name>
<evidence type="ECO:0000256" key="1">
    <source>
        <dbReference type="ARBA" id="ARBA00001966"/>
    </source>
</evidence>
<dbReference type="InterPro" id="IPR002755">
    <property type="entry name" value="DNA_primase_S"/>
</dbReference>
<accession>A0ABY6GMK5</accession>
<dbReference type="EMBL" id="OP413840">
    <property type="protein sequence ID" value="UYL64966.1"/>
    <property type="molecule type" value="Genomic_DNA"/>
</dbReference>
<dbReference type="PANTHER" id="PTHR10537">
    <property type="entry name" value="DNA PRIMASE LARGE SUBUNIT"/>
    <property type="match status" value="1"/>
</dbReference>
<dbReference type="SUPFAM" id="SSF56747">
    <property type="entry name" value="Prim-pol domain"/>
    <property type="match status" value="1"/>
</dbReference>
<comment type="cofactor">
    <cofactor evidence="1">
        <name>[4Fe-4S] cluster</name>
        <dbReference type="ChEBI" id="CHEBI:49883"/>
    </cofactor>
</comment>
<sequence>MNVKDVDVEIYNSHLKGRFPREFGAKFYTRSGDSAFTRNIIIRNAEEVPLLIHKYSEIDCYATVYAFKNERFITERKEEDVIKDAIFIDIDASDKKETFGDVVVYDLREVFREAMKIVKFLMDSDIHPRVYFSGARGFHIYIDFKPAPISSETIRKFVSLLVKHLKLRFVDVKVSGDISRLARLPYTLNSKTMLPCVFISPEVFIHRCTEENIISVVKKLSETPSLIYYEENDEIISILKQMERLKTAETVKALHTERQIRMKKRMRDPPCIQNILKRLQEGENLRHEERFHLVAYLHRKGVPEEEIIELFSTAPDFDYEKTKYQVEHICGKRGKMTEYLPYSCRNLKNLGLCPSPNCPFDNSNKAKLSQLRH</sequence>
<evidence type="ECO:0000256" key="2">
    <source>
        <dbReference type="ARBA" id="ARBA00022485"/>
    </source>
</evidence>
<keyword evidence="5" id="KW-0479">Metal-binding</keyword>
<evidence type="ECO:0000256" key="7">
    <source>
        <dbReference type="ARBA" id="ARBA00023014"/>
    </source>
</evidence>
<keyword evidence="2" id="KW-0004">4Fe-4S</keyword>
<keyword evidence="6" id="KW-0408">Iron</keyword>
<keyword evidence="3" id="KW-0639">Primosome</keyword>
<evidence type="ECO:0000313" key="9">
    <source>
        <dbReference type="EMBL" id="UYL64966.1"/>
    </source>
</evidence>
<proteinExistence type="predicted"/>
<dbReference type="InterPro" id="IPR007238">
    <property type="entry name" value="DNA_primase_lsu_euk/arc"/>
</dbReference>
<evidence type="ECO:0000313" key="10">
    <source>
        <dbReference type="Proteomes" id="UP001156320"/>
    </source>
</evidence>
<dbReference type="InterPro" id="IPR058560">
    <property type="entry name" value="DNA_primase_C"/>
</dbReference>
<evidence type="ECO:0000256" key="4">
    <source>
        <dbReference type="ARBA" id="ARBA00022705"/>
    </source>
</evidence>
<evidence type="ECO:0000256" key="6">
    <source>
        <dbReference type="ARBA" id="ARBA00023004"/>
    </source>
</evidence>
<keyword evidence="10" id="KW-1185">Reference proteome</keyword>
<protein>
    <recommendedName>
        <fullName evidence="8">DNA primase large subunit C-terminal domain-containing protein</fullName>
    </recommendedName>
</protein>